<feature type="transmembrane region" description="Helical" evidence="2">
    <location>
        <begin position="191"/>
        <end position="212"/>
    </location>
</feature>
<dbReference type="GO" id="GO:0006457">
    <property type="term" value="P:protein folding"/>
    <property type="evidence" value="ECO:0007669"/>
    <property type="project" value="InterPro"/>
</dbReference>
<dbReference type="PANTHER" id="PTHR44145:SF3">
    <property type="entry name" value="DNAJ HOMOLOG SUBFAMILY A MEMBER 3, MITOCHONDRIAL"/>
    <property type="match status" value="1"/>
</dbReference>
<dbReference type="CDD" id="cd10747">
    <property type="entry name" value="DnaJ_C"/>
    <property type="match status" value="1"/>
</dbReference>
<keyword evidence="5" id="KW-1185">Reference proteome</keyword>
<dbReference type="PANTHER" id="PTHR44145">
    <property type="entry name" value="DNAJ HOMOLOG SUBFAMILY A MEMBER 3, MITOCHONDRIAL"/>
    <property type="match status" value="1"/>
</dbReference>
<dbReference type="InterPro" id="IPR036410">
    <property type="entry name" value="HSP_DnaJ_Cys-rich_dom_sf"/>
</dbReference>
<evidence type="ECO:0000313" key="4">
    <source>
        <dbReference type="EMBL" id="GLI43353.1"/>
    </source>
</evidence>
<organism evidence="4 5">
    <name type="scientific">Glycomyces algeriensis</name>
    <dbReference type="NCBI Taxonomy" id="256037"/>
    <lineage>
        <taxon>Bacteria</taxon>
        <taxon>Bacillati</taxon>
        <taxon>Actinomycetota</taxon>
        <taxon>Actinomycetes</taxon>
        <taxon>Glycomycetales</taxon>
        <taxon>Glycomycetaceae</taxon>
        <taxon>Glycomyces</taxon>
    </lineage>
</organism>
<reference evidence="4" key="1">
    <citation type="submission" date="2022-12" db="EMBL/GenBank/DDBJ databases">
        <title>Reference genome sequencing for broad-spectrum identification of bacterial and archaeal isolates by mass spectrometry.</title>
        <authorList>
            <person name="Sekiguchi Y."/>
            <person name="Tourlousse D.M."/>
        </authorList>
    </citation>
    <scope>NUCLEOTIDE SEQUENCE</scope>
    <source>
        <strain evidence="4">LLR39Z86</strain>
    </source>
</reference>
<gene>
    <name evidence="4" type="ORF">GALLR39Z86_32030</name>
</gene>
<dbReference type="GO" id="GO:0051082">
    <property type="term" value="F:unfolded protein binding"/>
    <property type="evidence" value="ECO:0007669"/>
    <property type="project" value="InterPro"/>
</dbReference>
<dbReference type="SUPFAM" id="SSF49493">
    <property type="entry name" value="HSP40/DnaJ peptide-binding domain"/>
    <property type="match status" value="1"/>
</dbReference>
<dbReference type="Proteomes" id="UP001144313">
    <property type="component" value="Unassembled WGS sequence"/>
</dbReference>
<dbReference type="InterPro" id="IPR051938">
    <property type="entry name" value="Apopto_cytoskel_mod"/>
</dbReference>
<evidence type="ECO:0000256" key="1">
    <source>
        <dbReference type="ARBA" id="ARBA00023186"/>
    </source>
</evidence>
<comment type="caution">
    <text evidence="4">The sequence shown here is derived from an EMBL/GenBank/DDBJ whole genome shotgun (WGS) entry which is preliminary data.</text>
</comment>
<dbReference type="RefSeq" id="WP_270113677.1">
    <property type="nucleotide sequence ID" value="NZ_BAAAOL010000017.1"/>
</dbReference>
<feature type="domain" description="Chaperone DnaJ C-terminal" evidence="3">
    <location>
        <begin position="12"/>
        <end position="171"/>
    </location>
</feature>
<sequence>MEEIHVTARAFELSLALEAMAFGGEQPLSFDAPIDCVNCEGSGRDEDAVCSFCDGIGIITDRRRTAITIPGALDDGEVLELHAEGLGTLTVTVREQPHPVFKRAGEHLRTSLDVPAKVLATGGIVNVETLDDDRELEIPAGSGEGTVVRLRGHGYPSKEDPERRGDLLVKLSETPATTPVEREERRWGVSLTAVGIAVVLFGIGIMVTALVIRSNATVCEPGGNTVCAIAADGPVADETDFAEARRREQNEDAALGVAIGIAVMIAGGWLTTRGINEMGRDRNEQRRT</sequence>
<dbReference type="InterPro" id="IPR002939">
    <property type="entry name" value="DnaJ_C"/>
</dbReference>
<dbReference type="InterPro" id="IPR008971">
    <property type="entry name" value="HSP40/DnaJ_pept-bd"/>
</dbReference>
<accession>A0A9W6GAS0</accession>
<name>A0A9W6GAS0_9ACTN</name>
<keyword evidence="2" id="KW-0812">Transmembrane</keyword>
<dbReference type="SUPFAM" id="SSF57938">
    <property type="entry name" value="DnaJ/Hsp40 cysteine-rich domain"/>
    <property type="match status" value="1"/>
</dbReference>
<evidence type="ECO:0000256" key="2">
    <source>
        <dbReference type="SAM" id="Phobius"/>
    </source>
</evidence>
<dbReference type="Gene3D" id="2.60.260.20">
    <property type="entry name" value="Urease metallochaperone UreE, N-terminal domain"/>
    <property type="match status" value="1"/>
</dbReference>
<evidence type="ECO:0000259" key="3">
    <source>
        <dbReference type="Pfam" id="PF01556"/>
    </source>
</evidence>
<keyword evidence="1" id="KW-0143">Chaperone</keyword>
<keyword evidence="2" id="KW-1133">Transmembrane helix</keyword>
<dbReference type="EMBL" id="BSDT01000001">
    <property type="protein sequence ID" value="GLI43353.1"/>
    <property type="molecule type" value="Genomic_DNA"/>
</dbReference>
<proteinExistence type="predicted"/>
<dbReference type="Pfam" id="PF01556">
    <property type="entry name" value="DnaJ_C"/>
    <property type="match status" value="1"/>
</dbReference>
<dbReference type="AlphaFoldDB" id="A0A9W6GAS0"/>
<evidence type="ECO:0000313" key="5">
    <source>
        <dbReference type="Proteomes" id="UP001144313"/>
    </source>
</evidence>
<keyword evidence="2" id="KW-0472">Membrane</keyword>
<protein>
    <recommendedName>
        <fullName evidence="3">Chaperone DnaJ C-terminal domain-containing protein</fullName>
    </recommendedName>
</protein>
<feature type="transmembrane region" description="Helical" evidence="2">
    <location>
        <begin position="253"/>
        <end position="272"/>
    </location>
</feature>
<dbReference type="Gene3D" id="6.20.20.10">
    <property type="match status" value="1"/>
</dbReference>